<name>C4JZP1_UNCRE</name>
<feature type="region of interest" description="Disordered" evidence="10">
    <location>
        <begin position="754"/>
        <end position="778"/>
    </location>
</feature>
<sequence length="778" mass="87106">MSRATSPQSAGELPPPKVSPPNGRRRDKAQLSLRCDRSQPCQNCSKRGQSCIYARAPTHAKSTPSTRQYPAYLNSLIERIHHLEDVVLHLVNNQKDSTAAENADAPGEPQKVTESVGRLSIKENGTSYFGNSTWQAVLDEIGFLKEVIPESSESPFTDRPEDFDDEDGIDLLVGAKKHLDIADLYESVPSRAVADPLVHYFFENMEVSPSFWADPATASLIWLGLLFAMLSLSSSFLLLSNVDPEREKPLRLDATIYRQKAADCLLAGNYTKAGKYNLPCLILYLACERLRRGEFDHGFPVLLATIVSLALRMGYHRDARHYPELTPFAGEMRRRLWAVIVQLDLTISVGVGIPRLINDSQADNAPPRNLREEDFSEDSKELPPPRPAIEPTAVTYVIARQRLIRMLGKISDLTNSSTQPPYQTVMDYDRELVNIYKQLPTFYKLGQGPETHEPLTFLQRLSFESLYEQARCTLHRKYLTLPDPTYAYSRETCVDAALRMLSQQQLIHQESQPGRSLFSQRWKLLMYLNRENLLATMIVCQDVDHLLKNAGASGNHTTAFGSQTVPLEAKIQALEQSLYIWETYRSISKEALTAATVVNVTIHNARQASSPPEVPKETFASKMSSSVSPVQSVHGEKYTDSPMECPPVATTQYMIVDNQIDNQQQQPPQFQYRPDTVYQQPPAVLQHESSTGALEPMTTGMPPNPAYKMMETMIDAPVQFGWFFVQKKGAFWDSQFSRDYPAAGLTAQDVWNANHNRAFPSGPAGTALDPSGGSRYPG</sequence>
<dbReference type="HOGENOM" id="CLU_007426_5_0_1"/>
<evidence type="ECO:0000256" key="5">
    <source>
        <dbReference type="ARBA" id="ARBA00023125"/>
    </source>
</evidence>
<dbReference type="PANTHER" id="PTHR31001">
    <property type="entry name" value="UNCHARACTERIZED TRANSCRIPTIONAL REGULATORY PROTEIN"/>
    <property type="match status" value="1"/>
</dbReference>
<feature type="region of interest" description="Disordered" evidence="10">
    <location>
        <begin position="360"/>
        <end position="388"/>
    </location>
</feature>
<evidence type="ECO:0000256" key="2">
    <source>
        <dbReference type="ARBA" id="ARBA00018346"/>
    </source>
</evidence>
<reference evidence="13" key="1">
    <citation type="journal article" date="2009" name="Genome Res.">
        <title>Comparative genomic analyses of the human fungal pathogens Coccidioides and their relatives.</title>
        <authorList>
            <person name="Sharpton T.J."/>
            <person name="Stajich J.E."/>
            <person name="Rounsley S.D."/>
            <person name="Gardner M.J."/>
            <person name="Wortman J.R."/>
            <person name="Jordar V.S."/>
            <person name="Maiti R."/>
            <person name="Kodira C.D."/>
            <person name="Neafsey D.E."/>
            <person name="Zeng Q."/>
            <person name="Hung C.-Y."/>
            <person name="McMahan C."/>
            <person name="Muszewska A."/>
            <person name="Grynberg M."/>
            <person name="Mandel M.A."/>
            <person name="Kellner E.M."/>
            <person name="Barker B.M."/>
            <person name="Galgiani J.N."/>
            <person name="Orbach M.J."/>
            <person name="Kirkland T.N."/>
            <person name="Cole G.T."/>
            <person name="Henn M.R."/>
            <person name="Birren B.W."/>
            <person name="Taylor J.W."/>
        </authorList>
    </citation>
    <scope>NUCLEOTIDE SEQUENCE [LARGE SCALE GENOMIC DNA]</scope>
    <source>
        <strain evidence="13">UAMH 1704</strain>
    </source>
</reference>
<dbReference type="InterPro" id="IPR050613">
    <property type="entry name" value="Sec_Metabolite_Reg"/>
</dbReference>
<protein>
    <recommendedName>
        <fullName evidence="2">C6 finger domain transcription factor nscR</fullName>
    </recommendedName>
    <alternativeName>
        <fullName evidence="8">Neosartiricin B biosynthesis protein R</fullName>
    </alternativeName>
</protein>
<dbReference type="SMART" id="SM00906">
    <property type="entry name" value="Fungal_trans"/>
    <property type="match status" value="1"/>
</dbReference>
<keyword evidence="4" id="KW-0805">Transcription regulation</keyword>
<dbReference type="OrthoDB" id="5431381at2759"/>
<feature type="region of interest" description="Disordered" evidence="10">
    <location>
        <begin position="1"/>
        <end position="45"/>
    </location>
</feature>
<keyword evidence="6" id="KW-0804">Transcription</keyword>
<feature type="domain" description="Xylanolytic transcriptional activator regulatory" evidence="11">
    <location>
        <begin position="299"/>
        <end position="373"/>
    </location>
</feature>
<proteinExistence type="predicted"/>
<dbReference type="GO" id="GO:0003677">
    <property type="term" value="F:DNA binding"/>
    <property type="evidence" value="ECO:0007669"/>
    <property type="project" value="UniProtKB-KW"/>
</dbReference>
<evidence type="ECO:0000256" key="9">
    <source>
        <dbReference type="ARBA" id="ARBA00045154"/>
    </source>
</evidence>
<accession>C4JZP1</accession>
<feature type="compositionally biased region" description="Low complexity" evidence="10">
    <location>
        <begin position="621"/>
        <end position="633"/>
    </location>
</feature>
<comment type="function">
    <text evidence="9">Transcription factor that specifically regulates the neosartoricin B biosynthesis gene cluster.</text>
</comment>
<gene>
    <name evidence="12" type="ORF">UREG_07642</name>
</gene>
<dbReference type="AlphaFoldDB" id="C4JZP1"/>
<dbReference type="RefSeq" id="XP_002582869.1">
    <property type="nucleotide sequence ID" value="XM_002582823.1"/>
</dbReference>
<dbReference type="Gene3D" id="4.10.240.10">
    <property type="entry name" value="Zn(2)-C6 fungal-type DNA-binding domain"/>
    <property type="match status" value="1"/>
</dbReference>
<keyword evidence="5" id="KW-0238">DNA-binding</keyword>
<dbReference type="GO" id="GO:0006351">
    <property type="term" value="P:DNA-templated transcription"/>
    <property type="evidence" value="ECO:0007669"/>
    <property type="project" value="InterPro"/>
</dbReference>
<dbReference type="eggNOG" id="ENOG502SHVI">
    <property type="taxonomic scope" value="Eukaryota"/>
</dbReference>
<evidence type="ECO:0000313" key="12">
    <source>
        <dbReference type="EMBL" id="EEP82777.1"/>
    </source>
</evidence>
<dbReference type="Pfam" id="PF04082">
    <property type="entry name" value="Fungal_trans"/>
    <property type="match status" value="1"/>
</dbReference>
<dbReference type="GO" id="GO:0008270">
    <property type="term" value="F:zinc ion binding"/>
    <property type="evidence" value="ECO:0007669"/>
    <property type="project" value="InterPro"/>
</dbReference>
<dbReference type="OMA" id="YEQARCT"/>
<dbReference type="GO" id="GO:0000981">
    <property type="term" value="F:DNA-binding transcription factor activity, RNA polymerase II-specific"/>
    <property type="evidence" value="ECO:0007669"/>
    <property type="project" value="InterPro"/>
</dbReference>
<dbReference type="InterPro" id="IPR001138">
    <property type="entry name" value="Zn2Cys6_DnaBD"/>
</dbReference>
<comment type="subcellular location">
    <subcellularLocation>
        <location evidence="1">Nucleus</location>
    </subcellularLocation>
</comment>
<evidence type="ECO:0000256" key="10">
    <source>
        <dbReference type="SAM" id="MobiDB-lite"/>
    </source>
</evidence>
<dbReference type="VEuPathDB" id="FungiDB:UREG_07642"/>
<dbReference type="KEGG" id="ure:UREG_07642"/>
<dbReference type="PANTHER" id="PTHR31001:SF49">
    <property type="entry name" value="ZN(II)2CYS6 TRANSCRIPTION FACTOR (EUROFUNG)"/>
    <property type="match status" value="1"/>
</dbReference>
<evidence type="ECO:0000259" key="11">
    <source>
        <dbReference type="SMART" id="SM00906"/>
    </source>
</evidence>
<dbReference type="InterPro" id="IPR036864">
    <property type="entry name" value="Zn2-C6_fun-type_DNA-bd_sf"/>
</dbReference>
<evidence type="ECO:0000256" key="1">
    <source>
        <dbReference type="ARBA" id="ARBA00004123"/>
    </source>
</evidence>
<dbReference type="InParanoid" id="C4JZP1"/>
<evidence type="ECO:0000256" key="3">
    <source>
        <dbReference type="ARBA" id="ARBA00022723"/>
    </source>
</evidence>
<dbReference type="Pfam" id="PF00172">
    <property type="entry name" value="Zn_clus"/>
    <property type="match status" value="1"/>
</dbReference>
<evidence type="ECO:0000256" key="6">
    <source>
        <dbReference type="ARBA" id="ARBA00023163"/>
    </source>
</evidence>
<evidence type="ECO:0000256" key="8">
    <source>
        <dbReference type="ARBA" id="ARBA00031692"/>
    </source>
</evidence>
<dbReference type="GeneID" id="8440589"/>
<keyword evidence="13" id="KW-1185">Reference proteome</keyword>
<evidence type="ECO:0000256" key="7">
    <source>
        <dbReference type="ARBA" id="ARBA00023242"/>
    </source>
</evidence>
<dbReference type="EMBL" id="CH476619">
    <property type="protein sequence ID" value="EEP82777.1"/>
    <property type="molecule type" value="Genomic_DNA"/>
</dbReference>
<keyword evidence="3" id="KW-0479">Metal-binding</keyword>
<dbReference type="InterPro" id="IPR007219">
    <property type="entry name" value="XnlR_reg_dom"/>
</dbReference>
<organism evidence="12 13">
    <name type="scientific">Uncinocarpus reesii (strain UAMH 1704)</name>
    <dbReference type="NCBI Taxonomy" id="336963"/>
    <lineage>
        <taxon>Eukaryota</taxon>
        <taxon>Fungi</taxon>
        <taxon>Dikarya</taxon>
        <taxon>Ascomycota</taxon>
        <taxon>Pezizomycotina</taxon>
        <taxon>Eurotiomycetes</taxon>
        <taxon>Eurotiomycetidae</taxon>
        <taxon>Onygenales</taxon>
        <taxon>Onygenaceae</taxon>
        <taxon>Uncinocarpus</taxon>
    </lineage>
</organism>
<feature type="region of interest" description="Disordered" evidence="10">
    <location>
        <begin position="606"/>
        <end position="643"/>
    </location>
</feature>
<dbReference type="CDD" id="cd12148">
    <property type="entry name" value="fungal_TF_MHR"/>
    <property type="match status" value="1"/>
</dbReference>
<dbReference type="CDD" id="cd00067">
    <property type="entry name" value="GAL4"/>
    <property type="match status" value="1"/>
</dbReference>
<evidence type="ECO:0000313" key="13">
    <source>
        <dbReference type="Proteomes" id="UP000002058"/>
    </source>
</evidence>
<keyword evidence="7" id="KW-0539">Nucleus</keyword>
<dbReference type="GO" id="GO:0005634">
    <property type="term" value="C:nucleus"/>
    <property type="evidence" value="ECO:0007669"/>
    <property type="project" value="UniProtKB-SubCell"/>
</dbReference>
<dbReference type="Proteomes" id="UP000002058">
    <property type="component" value="Unassembled WGS sequence"/>
</dbReference>
<evidence type="ECO:0000256" key="4">
    <source>
        <dbReference type="ARBA" id="ARBA00023015"/>
    </source>
</evidence>
<feature type="compositionally biased region" description="Basic and acidic residues" evidence="10">
    <location>
        <begin position="369"/>
        <end position="383"/>
    </location>
</feature>